<protein>
    <submittedName>
        <fullName evidence="1">Uncharacterized protein</fullName>
    </submittedName>
</protein>
<dbReference type="AlphaFoldDB" id="A0A0W8EA85"/>
<sequence length="42" mass="4832">MMLIAQGWNGHGLLAGNFIQSKPCTKGQEMSDRYYQYLLFYG</sequence>
<proteinExistence type="predicted"/>
<reference evidence="1" key="1">
    <citation type="journal article" date="2015" name="Proc. Natl. Acad. Sci. U.S.A.">
        <title>Networks of energetic and metabolic interactions define dynamics in microbial communities.</title>
        <authorList>
            <person name="Embree M."/>
            <person name="Liu J.K."/>
            <person name="Al-Bassam M.M."/>
            <person name="Zengler K."/>
        </authorList>
    </citation>
    <scope>NUCLEOTIDE SEQUENCE</scope>
</reference>
<name>A0A0W8EA85_9ZZZZ</name>
<comment type="caution">
    <text evidence="1">The sequence shown here is derived from an EMBL/GenBank/DDBJ whole genome shotgun (WGS) entry which is preliminary data.</text>
</comment>
<organism evidence="1">
    <name type="scientific">hydrocarbon metagenome</name>
    <dbReference type="NCBI Taxonomy" id="938273"/>
    <lineage>
        <taxon>unclassified sequences</taxon>
        <taxon>metagenomes</taxon>
        <taxon>ecological metagenomes</taxon>
    </lineage>
</organism>
<evidence type="ECO:0000313" key="1">
    <source>
        <dbReference type="EMBL" id="KUG05420.1"/>
    </source>
</evidence>
<gene>
    <name evidence="1" type="ORF">ASZ90_017102</name>
</gene>
<dbReference type="EMBL" id="LNQE01001813">
    <property type="protein sequence ID" value="KUG05420.1"/>
    <property type="molecule type" value="Genomic_DNA"/>
</dbReference>
<accession>A0A0W8EA85</accession>